<dbReference type="GO" id="GO:0016020">
    <property type="term" value="C:membrane"/>
    <property type="evidence" value="ECO:0007669"/>
    <property type="project" value="UniProtKB-SubCell"/>
</dbReference>
<dbReference type="InterPro" id="IPR047575">
    <property type="entry name" value="Sm"/>
</dbReference>
<feature type="transmembrane region" description="Helical" evidence="6">
    <location>
        <begin position="201"/>
        <end position="222"/>
    </location>
</feature>
<evidence type="ECO:0000256" key="2">
    <source>
        <dbReference type="ARBA" id="ARBA00022692"/>
    </source>
</evidence>
<dbReference type="Pfam" id="PF04193">
    <property type="entry name" value="PQ-loop"/>
    <property type="match status" value="2"/>
</dbReference>
<feature type="domain" description="Sm" evidence="7">
    <location>
        <begin position="310"/>
        <end position="393"/>
    </location>
</feature>
<evidence type="ECO:0000256" key="1">
    <source>
        <dbReference type="ARBA" id="ARBA00004141"/>
    </source>
</evidence>
<dbReference type="PROSITE" id="PS52002">
    <property type="entry name" value="SM"/>
    <property type="match status" value="1"/>
</dbReference>
<feature type="transmembrane region" description="Helical" evidence="6">
    <location>
        <begin position="138"/>
        <end position="158"/>
    </location>
</feature>
<dbReference type="STRING" id="6185.A0A094ZVU9"/>
<evidence type="ECO:0000256" key="3">
    <source>
        <dbReference type="ARBA" id="ARBA00022989"/>
    </source>
</evidence>
<dbReference type="GO" id="GO:0015174">
    <property type="term" value="F:basic amino acid transmembrane transporter activity"/>
    <property type="evidence" value="ECO:0007669"/>
    <property type="project" value="TreeGrafter"/>
</dbReference>
<dbReference type="InterPro" id="IPR006603">
    <property type="entry name" value="PQ-loop_rpt"/>
</dbReference>
<dbReference type="AlphaFoldDB" id="A0A094ZVU9"/>
<dbReference type="Pfam" id="PF01423">
    <property type="entry name" value="LSM"/>
    <property type="match status" value="1"/>
</dbReference>
<gene>
    <name evidence="8" type="ORF">MS3_05560</name>
</gene>
<organism evidence="8">
    <name type="scientific">Schistosoma haematobium</name>
    <name type="common">Blood fluke</name>
    <dbReference type="NCBI Taxonomy" id="6185"/>
    <lineage>
        <taxon>Eukaryota</taxon>
        <taxon>Metazoa</taxon>
        <taxon>Spiralia</taxon>
        <taxon>Lophotrochozoa</taxon>
        <taxon>Platyhelminthes</taxon>
        <taxon>Trematoda</taxon>
        <taxon>Digenea</taxon>
        <taxon>Strigeidida</taxon>
        <taxon>Schistosomatoidea</taxon>
        <taxon>Schistosomatidae</taxon>
        <taxon>Schistosoma</taxon>
    </lineage>
</organism>
<evidence type="ECO:0000256" key="5">
    <source>
        <dbReference type="ARBA" id="ARBA00038039"/>
    </source>
</evidence>
<protein>
    <submittedName>
        <fullName evidence="8">Lysosomal amino acid transporter 1</fullName>
    </submittedName>
</protein>
<comment type="subcellular location">
    <subcellularLocation>
        <location evidence="1">Membrane</location>
        <topology evidence="1">Multi-pass membrane protein</topology>
    </subcellularLocation>
</comment>
<accession>A0A094ZVU9</accession>
<evidence type="ECO:0000256" key="6">
    <source>
        <dbReference type="SAM" id="Phobius"/>
    </source>
</evidence>
<dbReference type="Gene3D" id="2.30.30.100">
    <property type="match status" value="1"/>
</dbReference>
<dbReference type="InterPro" id="IPR051415">
    <property type="entry name" value="LAAT-1"/>
</dbReference>
<feature type="transmembrane region" description="Helical" evidence="6">
    <location>
        <begin position="53"/>
        <end position="72"/>
    </location>
</feature>
<dbReference type="Gene3D" id="1.20.1280.290">
    <property type="match status" value="1"/>
</dbReference>
<dbReference type="SMART" id="SM00651">
    <property type="entry name" value="Sm"/>
    <property type="match status" value="1"/>
</dbReference>
<proteinExistence type="inferred from homology"/>
<name>A0A094ZVU9_SCHHA</name>
<evidence type="ECO:0000259" key="7">
    <source>
        <dbReference type="PROSITE" id="PS52002"/>
    </source>
</evidence>
<comment type="similarity">
    <text evidence="5">Belongs to the laat-1 family.</text>
</comment>
<dbReference type="SUPFAM" id="SSF50182">
    <property type="entry name" value="Sm-like ribonucleoproteins"/>
    <property type="match status" value="1"/>
</dbReference>
<dbReference type="GO" id="GO:0003723">
    <property type="term" value="F:RNA binding"/>
    <property type="evidence" value="ECO:0007669"/>
    <property type="project" value="InterPro"/>
</dbReference>
<keyword evidence="4 6" id="KW-0472">Membrane</keyword>
<dbReference type="SMART" id="SM00679">
    <property type="entry name" value="CTNS"/>
    <property type="match status" value="2"/>
</dbReference>
<sequence>MPGGYIPGLPPIYPNSWISSGISNMSRLEPADSNCTYGIHWIWVSMGLCVMDIQGGIALFCGVLCLFLWIAVGIPQIVENFRTGIADKALSPSFLCFWTFAMATALKDGEVSSNSSSSSPIICDESEQHNSHQGYQRLSVGLVGAGCLTLMGISLTSIENPFNTYVIKQSVSSGLHYQSRQLLEWKQYESTDHPFINSDPLNGGTIILGYILGWISTSMYLFSRLPQLFRNWKRKSTEGLSIFMFSMAVTGNISYGIQILLTSTEKNYLIRATPWLVGSFGVVLLDIFAVLDDHSACEVWRSRDRLYSSLVAIFPAALIGKPVTVTLLDETRITGRLCSCDGLMNLQLDSGVIIRKPDSDGLNEVILVEVSLFNLTMMIFGKRIRYVTVPKLIDISSTLAEWESKSQNGRIFLSRPTKSSKPLKESQIKNNENELCQSSMTNDHFVDINYVDNTENIPWLEQSDLEQFASIGVKPTGDKKVDLIMVQTLKVLNNPL</sequence>
<dbReference type="PANTHER" id="PTHR16201">
    <property type="entry name" value="SEVEN TRANSMEMBRANE PROTEIN 1-RELATED"/>
    <property type="match status" value="1"/>
</dbReference>
<dbReference type="EMBL" id="KL250859">
    <property type="protein sequence ID" value="KGB37234.1"/>
    <property type="molecule type" value="Genomic_DNA"/>
</dbReference>
<dbReference type="InterPro" id="IPR010920">
    <property type="entry name" value="LSM_dom_sf"/>
</dbReference>
<feature type="transmembrane region" description="Helical" evidence="6">
    <location>
        <begin position="273"/>
        <end position="291"/>
    </location>
</feature>
<keyword evidence="2 6" id="KW-0812">Transmembrane</keyword>
<reference evidence="8" key="1">
    <citation type="journal article" date="2012" name="Nat. Genet.">
        <title>Whole-genome sequence of Schistosoma haematobium.</title>
        <authorList>
            <person name="Young N.D."/>
            <person name="Jex A.R."/>
            <person name="Li B."/>
            <person name="Liu S."/>
            <person name="Yang L."/>
            <person name="Xiong Z."/>
            <person name="Li Y."/>
            <person name="Cantacessi C."/>
            <person name="Hall R.S."/>
            <person name="Xu X."/>
            <person name="Chen F."/>
            <person name="Wu X."/>
            <person name="Zerlotini A."/>
            <person name="Oliveira G."/>
            <person name="Hofmann A."/>
            <person name="Zhang G."/>
            <person name="Fang X."/>
            <person name="Kang Y."/>
            <person name="Campbell B.E."/>
            <person name="Loukas A."/>
            <person name="Ranganathan S."/>
            <person name="Rollinson D."/>
            <person name="Rinaldi G."/>
            <person name="Brindley P.J."/>
            <person name="Yang H."/>
            <person name="Wang J."/>
            <person name="Wang J."/>
            <person name="Gasser R.B."/>
        </authorList>
    </citation>
    <scope>NUCLEOTIDE SEQUENCE [LARGE SCALE GENOMIC DNA]</scope>
</reference>
<evidence type="ECO:0000313" key="8">
    <source>
        <dbReference type="EMBL" id="KGB37234.1"/>
    </source>
</evidence>
<feature type="transmembrane region" description="Helical" evidence="6">
    <location>
        <begin position="242"/>
        <end position="261"/>
    </location>
</feature>
<keyword evidence="3 6" id="KW-1133">Transmembrane helix</keyword>
<dbReference type="InterPro" id="IPR001163">
    <property type="entry name" value="Sm_dom_euk/arc"/>
</dbReference>
<evidence type="ECO:0000256" key="4">
    <source>
        <dbReference type="ARBA" id="ARBA00023136"/>
    </source>
</evidence>
<dbReference type="PANTHER" id="PTHR16201:SF34">
    <property type="entry name" value="LYSOSOMAL AMINO ACID TRANSPORTER 1"/>
    <property type="match status" value="1"/>
</dbReference>